<dbReference type="NCBIfam" id="TIGR00035">
    <property type="entry name" value="asp_race"/>
    <property type="match status" value="1"/>
</dbReference>
<comment type="caution">
    <text evidence="3">The sequence shown here is derived from an EMBL/GenBank/DDBJ whole genome shotgun (WGS) entry which is preliminary data.</text>
</comment>
<organism evidence="3 4">
    <name type="scientific">candidate division CPR2 bacterium GW2011_GWC1_41_48</name>
    <dbReference type="NCBI Taxonomy" id="1618344"/>
    <lineage>
        <taxon>Bacteria</taxon>
        <taxon>Bacteria division CPR2</taxon>
    </lineage>
</organism>
<evidence type="ECO:0000313" key="3">
    <source>
        <dbReference type="EMBL" id="KKS09119.1"/>
    </source>
</evidence>
<dbReference type="Proteomes" id="UP000033869">
    <property type="component" value="Unassembled WGS sequence"/>
</dbReference>
<evidence type="ECO:0000256" key="1">
    <source>
        <dbReference type="ARBA" id="ARBA00007847"/>
    </source>
</evidence>
<dbReference type="InterPro" id="IPR015942">
    <property type="entry name" value="Asp/Glu/hydantoin_racemase"/>
</dbReference>
<dbReference type="InterPro" id="IPR033134">
    <property type="entry name" value="Asp/Glu_racemase_AS_2"/>
</dbReference>
<dbReference type="PROSITE" id="PS00924">
    <property type="entry name" value="ASP_GLU_RACEMASE_2"/>
    <property type="match status" value="1"/>
</dbReference>
<dbReference type="EMBL" id="LCBL01000003">
    <property type="protein sequence ID" value="KKS09119.1"/>
    <property type="molecule type" value="Genomic_DNA"/>
</dbReference>
<gene>
    <name evidence="3" type="ORF">UU65_C0003G0174</name>
</gene>
<evidence type="ECO:0000256" key="2">
    <source>
        <dbReference type="ARBA" id="ARBA00023235"/>
    </source>
</evidence>
<dbReference type="SUPFAM" id="SSF53681">
    <property type="entry name" value="Aspartate/glutamate racemase"/>
    <property type="match status" value="2"/>
</dbReference>
<dbReference type="InterPro" id="IPR004380">
    <property type="entry name" value="Asp_race"/>
</dbReference>
<evidence type="ECO:0000313" key="4">
    <source>
        <dbReference type="Proteomes" id="UP000033869"/>
    </source>
</evidence>
<dbReference type="AlphaFoldDB" id="A0A0G0W811"/>
<dbReference type="PANTHER" id="PTHR21198">
    <property type="entry name" value="GLUTAMATE RACEMASE"/>
    <property type="match status" value="1"/>
</dbReference>
<name>A0A0G0W811_UNCC2</name>
<dbReference type="PANTHER" id="PTHR21198:SF7">
    <property type="entry name" value="ASPARTATE-GLUTAMATE RACEMASE FAMILY"/>
    <property type="match status" value="1"/>
</dbReference>
<reference evidence="3 4" key="1">
    <citation type="journal article" date="2015" name="Nature">
        <title>rRNA introns, odd ribosomes, and small enigmatic genomes across a large radiation of phyla.</title>
        <authorList>
            <person name="Brown C.T."/>
            <person name="Hug L.A."/>
            <person name="Thomas B.C."/>
            <person name="Sharon I."/>
            <person name="Castelle C.J."/>
            <person name="Singh A."/>
            <person name="Wilkins M.J."/>
            <person name="Williams K.H."/>
            <person name="Banfield J.F."/>
        </authorList>
    </citation>
    <scope>NUCLEOTIDE SEQUENCE [LARGE SCALE GENOMIC DNA]</scope>
</reference>
<protein>
    <submittedName>
        <fullName evidence="3">Aspartate racemase</fullName>
    </submittedName>
</protein>
<comment type="similarity">
    <text evidence="1">Belongs to the aspartate/glutamate racemases family.</text>
</comment>
<sequence length="250" mass="27200">MPQRIIANHESEVPFLKRVGVIGGMGQWATLDILNRIFRASVDFPVPQYGNRGYPPMDIRMVNKAPMILNSDGSYPDALEPSPTLLEAAKFVGKNSDFLICTSNTAHIFAKEIEKAAGKPLLSLVDVAIQEAKRRNCRRVGVMAIGVTLREGLFQGPLKKIGVESVLLPVELGYKLDEEGIYPVQQGGDPQEFSKVACDAIDYLRGEGVDGIILGCTEIPLLLGDKANESDIINPSQLIAEAVISKVLEI</sequence>
<dbReference type="InterPro" id="IPR001920">
    <property type="entry name" value="Asp/Glu_race"/>
</dbReference>
<dbReference type="Pfam" id="PF01177">
    <property type="entry name" value="Asp_Glu_race"/>
    <property type="match status" value="1"/>
</dbReference>
<accession>A0A0G0W811</accession>
<proteinExistence type="inferred from homology"/>
<keyword evidence="2" id="KW-0413">Isomerase</keyword>
<dbReference type="Gene3D" id="3.40.50.1860">
    <property type="match status" value="2"/>
</dbReference>
<dbReference type="GO" id="GO:0047661">
    <property type="term" value="F:amino-acid racemase activity"/>
    <property type="evidence" value="ECO:0007669"/>
    <property type="project" value="InterPro"/>
</dbReference>